<organism evidence="3">
    <name type="scientific">Triticum aestivum</name>
    <name type="common">Wheat</name>
    <dbReference type="NCBI Taxonomy" id="4565"/>
    <lineage>
        <taxon>Eukaryota</taxon>
        <taxon>Viridiplantae</taxon>
        <taxon>Streptophyta</taxon>
        <taxon>Embryophyta</taxon>
        <taxon>Tracheophyta</taxon>
        <taxon>Spermatophyta</taxon>
        <taxon>Magnoliopsida</taxon>
        <taxon>Liliopsida</taxon>
        <taxon>Poales</taxon>
        <taxon>Poaceae</taxon>
        <taxon>BOP clade</taxon>
        <taxon>Pooideae</taxon>
        <taxon>Triticodae</taxon>
        <taxon>Triticeae</taxon>
        <taxon>Triticinae</taxon>
        <taxon>Triticum</taxon>
    </lineage>
</organism>
<dbReference type="GO" id="GO:0003677">
    <property type="term" value="F:DNA binding"/>
    <property type="evidence" value="ECO:0007669"/>
    <property type="project" value="InterPro"/>
</dbReference>
<feature type="compositionally biased region" description="Basic and acidic residues" evidence="1">
    <location>
        <begin position="84"/>
        <end position="97"/>
    </location>
</feature>
<feature type="domain" description="Proliferating cell nuclear antigen PCNA C-terminal" evidence="2">
    <location>
        <begin position="54"/>
        <end position="90"/>
    </location>
</feature>
<evidence type="ECO:0000259" key="2">
    <source>
        <dbReference type="Pfam" id="PF02747"/>
    </source>
</evidence>
<protein>
    <recommendedName>
        <fullName evidence="2">Proliferating cell nuclear antigen PCNA C-terminal domain-containing protein</fullName>
    </recommendedName>
</protein>
<evidence type="ECO:0000313" key="3">
    <source>
        <dbReference type="EMBL" id="CDM82205.1"/>
    </source>
</evidence>
<accession>A0A077RQV7</accession>
<name>A0A077RQV7_WHEAT</name>
<dbReference type="EMBL" id="HG670306">
    <property type="protein sequence ID" value="CDM82205.1"/>
    <property type="molecule type" value="Genomic_DNA"/>
</dbReference>
<reference evidence="3" key="1">
    <citation type="journal article" date="2014" name="Science">
        <title>Structural and functional partitioning of bread wheat chromosome 3B.</title>
        <authorList>
            <person name="Choulet F."/>
            <person name="Alberti A."/>
            <person name="Theil S."/>
            <person name="Glover N."/>
            <person name="Barbe V."/>
            <person name="Daron J."/>
            <person name="Pingault L."/>
            <person name="Sourdille P."/>
            <person name="Couloux A."/>
            <person name="Paux E."/>
            <person name="Leroy P."/>
            <person name="Mangenot S."/>
            <person name="Guilhot N."/>
            <person name="Le Gouis J."/>
            <person name="Balfourier F."/>
            <person name="Alaux M."/>
            <person name="Jamilloux V."/>
            <person name="Poulain J."/>
            <person name="Durand C."/>
            <person name="Bellec A."/>
            <person name="Gaspin C."/>
            <person name="Safar J."/>
            <person name="Dolezel J."/>
            <person name="Rogers J."/>
            <person name="Vandepoele K."/>
            <person name="Aury J.M."/>
            <person name="Mayer K."/>
            <person name="Berges H."/>
            <person name="Quesneville H."/>
            <person name="Wincker P."/>
            <person name="Feuillet C."/>
        </authorList>
    </citation>
    <scope>NUCLEOTIDE SEQUENCE</scope>
</reference>
<gene>
    <name evidence="3" type="ORF">TRAES_3BF014700110CFD_c1</name>
</gene>
<proteinExistence type="predicted"/>
<dbReference type="InterPro" id="IPR022649">
    <property type="entry name" value="Pr_cel_nuc_antig_C"/>
</dbReference>
<feature type="region of interest" description="Disordered" evidence="1">
    <location>
        <begin position="84"/>
        <end position="103"/>
    </location>
</feature>
<sequence>MAKKETNVIPIIEDARHPTKMYVVLSSNLDAFIRYVKYAEYQFLPVRWRLVCVAVIISATKEGVKFSTAGDTGTANIVCRQNKTVDKETPAEAEKTDATPIQE</sequence>
<dbReference type="Gene3D" id="3.70.10.10">
    <property type="match status" value="1"/>
</dbReference>
<dbReference type="GO" id="GO:0006275">
    <property type="term" value="P:regulation of DNA replication"/>
    <property type="evidence" value="ECO:0007669"/>
    <property type="project" value="InterPro"/>
</dbReference>
<dbReference type="HOGENOM" id="CLU_2268784_0_0_1"/>
<evidence type="ECO:0000256" key="1">
    <source>
        <dbReference type="SAM" id="MobiDB-lite"/>
    </source>
</evidence>
<dbReference type="AlphaFoldDB" id="A0A077RQV7"/>
<dbReference type="Pfam" id="PF02747">
    <property type="entry name" value="PCNA_C"/>
    <property type="match status" value="1"/>
</dbReference>